<accession>A0ABW0L289</accession>
<dbReference type="InterPro" id="IPR001055">
    <property type="entry name" value="Adrenodoxin-like"/>
</dbReference>
<comment type="caution">
    <text evidence="8">The sequence shown here is derived from an EMBL/GenBank/DDBJ whole genome shotgun (WGS) entry which is preliminary data.</text>
</comment>
<dbReference type="SUPFAM" id="SSF54292">
    <property type="entry name" value="2Fe-2S ferredoxin-like"/>
    <property type="match status" value="1"/>
</dbReference>
<protein>
    <submittedName>
        <fullName evidence="8">2Fe-2S iron-sulfur cluster-binding protein</fullName>
    </submittedName>
</protein>
<dbReference type="InterPro" id="IPR036010">
    <property type="entry name" value="2Fe-2S_ferredoxin-like_sf"/>
</dbReference>
<dbReference type="InterPro" id="IPR001041">
    <property type="entry name" value="2Fe-2S_ferredoxin-type"/>
</dbReference>
<organism evidence="8 9">
    <name type="scientific">Massilia niabensis</name>
    <dbReference type="NCBI Taxonomy" id="544910"/>
    <lineage>
        <taxon>Bacteria</taxon>
        <taxon>Pseudomonadati</taxon>
        <taxon>Pseudomonadota</taxon>
        <taxon>Betaproteobacteria</taxon>
        <taxon>Burkholderiales</taxon>
        <taxon>Oxalobacteraceae</taxon>
        <taxon>Telluria group</taxon>
        <taxon>Massilia</taxon>
    </lineage>
</organism>
<evidence type="ECO:0000313" key="9">
    <source>
        <dbReference type="Proteomes" id="UP001596050"/>
    </source>
</evidence>
<proteinExistence type="inferred from homology"/>
<evidence type="ECO:0000313" key="8">
    <source>
        <dbReference type="EMBL" id="MFC5458887.1"/>
    </source>
</evidence>
<dbReference type="Pfam" id="PF00111">
    <property type="entry name" value="Fer2"/>
    <property type="match status" value="1"/>
</dbReference>
<reference evidence="9" key="1">
    <citation type="journal article" date="2019" name="Int. J. Syst. Evol. Microbiol.">
        <title>The Global Catalogue of Microorganisms (GCM) 10K type strain sequencing project: providing services to taxonomists for standard genome sequencing and annotation.</title>
        <authorList>
            <consortium name="The Broad Institute Genomics Platform"/>
            <consortium name="The Broad Institute Genome Sequencing Center for Infectious Disease"/>
            <person name="Wu L."/>
            <person name="Ma J."/>
        </authorList>
    </citation>
    <scope>NUCLEOTIDE SEQUENCE [LARGE SCALE GENOMIC DNA]</scope>
    <source>
        <strain evidence="9">KACC 12649</strain>
    </source>
</reference>
<dbReference type="PROSITE" id="PS00814">
    <property type="entry name" value="ADX"/>
    <property type="match status" value="1"/>
</dbReference>
<keyword evidence="5" id="KW-0411">Iron-sulfur</keyword>
<name>A0ABW0L289_9BURK</name>
<dbReference type="InterPro" id="IPR018298">
    <property type="entry name" value="Adrenodoxin_Fe-S_BS"/>
</dbReference>
<evidence type="ECO:0000256" key="2">
    <source>
        <dbReference type="ARBA" id="ARBA00022714"/>
    </source>
</evidence>
<dbReference type="Proteomes" id="UP001596050">
    <property type="component" value="Unassembled WGS sequence"/>
</dbReference>
<comment type="similarity">
    <text evidence="1">Belongs to the adrenodoxin/putidaredoxin family.</text>
</comment>
<dbReference type="PANTHER" id="PTHR23426">
    <property type="entry name" value="FERREDOXIN/ADRENODOXIN"/>
    <property type="match status" value="1"/>
</dbReference>
<keyword evidence="2" id="KW-0001">2Fe-2S</keyword>
<dbReference type="RefSeq" id="WP_379780175.1">
    <property type="nucleotide sequence ID" value="NZ_JBHSMU010000004.1"/>
</dbReference>
<dbReference type="PRINTS" id="PR00355">
    <property type="entry name" value="ADRENODOXIN"/>
</dbReference>
<sequence length="107" mass="11540">MANVTFITAQGVTTELDVEPGINLMHAAVSNGIYEIVGDCGGSASCATCHVYLAPGVEDKLPPPGERELQMLASVSSERRPNSRLSCQIVMEDRLDGIRLHIAETQW</sequence>
<dbReference type="CDD" id="cd00207">
    <property type="entry name" value="fer2"/>
    <property type="match status" value="1"/>
</dbReference>
<evidence type="ECO:0000256" key="6">
    <source>
        <dbReference type="ARBA" id="ARBA00034078"/>
    </source>
</evidence>
<dbReference type="InterPro" id="IPR012675">
    <property type="entry name" value="Beta-grasp_dom_sf"/>
</dbReference>
<dbReference type="EMBL" id="JBHSMU010000004">
    <property type="protein sequence ID" value="MFC5458887.1"/>
    <property type="molecule type" value="Genomic_DNA"/>
</dbReference>
<evidence type="ECO:0000256" key="3">
    <source>
        <dbReference type="ARBA" id="ARBA00022723"/>
    </source>
</evidence>
<keyword evidence="3" id="KW-0479">Metal-binding</keyword>
<dbReference type="PANTHER" id="PTHR23426:SF65">
    <property type="entry name" value="FERREDOXIN-2, MITOCHONDRIAL"/>
    <property type="match status" value="1"/>
</dbReference>
<feature type="domain" description="2Fe-2S ferredoxin-type" evidence="7">
    <location>
        <begin position="2"/>
        <end position="106"/>
    </location>
</feature>
<comment type="cofactor">
    <cofactor evidence="6">
        <name>[2Fe-2S] cluster</name>
        <dbReference type="ChEBI" id="CHEBI:190135"/>
    </cofactor>
</comment>
<gene>
    <name evidence="8" type="ORF">ACFPN5_03570</name>
</gene>
<dbReference type="Gene3D" id="3.10.20.30">
    <property type="match status" value="1"/>
</dbReference>
<keyword evidence="9" id="KW-1185">Reference proteome</keyword>
<evidence type="ECO:0000256" key="5">
    <source>
        <dbReference type="ARBA" id="ARBA00023014"/>
    </source>
</evidence>
<keyword evidence="4" id="KW-0408">Iron</keyword>
<evidence type="ECO:0000256" key="1">
    <source>
        <dbReference type="ARBA" id="ARBA00010914"/>
    </source>
</evidence>
<evidence type="ECO:0000256" key="4">
    <source>
        <dbReference type="ARBA" id="ARBA00023004"/>
    </source>
</evidence>
<dbReference type="PROSITE" id="PS51085">
    <property type="entry name" value="2FE2S_FER_2"/>
    <property type="match status" value="1"/>
</dbReference>
<evidence type="ECO:0000259" key="7">
    <source>
        <dbReference type="PROSITE" id="PS51085"/>
    </source>
</evidence>